<keyword evidence="3" id="KW-1185">Reference proteome</keyword>
<dbReference type="KEGG" id="vg:10021517"/>
<evidence type="ECO:0000313" key="2">
    <source>
        <dbReference type="EMBL" id="ADR32667.1"/>
    </source>
</evidence>
<organism evidence="2 3">
    <name type="scientific">Escherichia phage vB_EcoM_VR7</name>
    <dbReference type="NCBI Taxonomy" id="700939"/>
    <lineage>
        <taxon>Viruses</taxon>
        <taxon>Duplodnaviria</taxon>
        <taxon>Heunggongvirae</taxon>
        <taxon>Uroviricota</taxon>
        <taxon>Caudoviricetes</taxon>
        <taxon>Pantevenvirales</taxon>
        <taxon>Straboviridae</taxon>
        <taxon>Tevenvirinae</taxon>
        <taxon>Gaprivervirus</taxon>
        <taxon>Gaprivervirus vr7</taxon>
    </lineage>
</organism>
<dbReference type="Proteomes" id="UP000007430">
    <property type="component" value="Segment"/>
</dbReference>
<feature type="compositionally biased region" description="Basic and acidic residues" evidence="1">
    <location>
        <begin position="72"/>
        <end position="87"/>
    </location>
</feature>
<sequence length="163" mass="18696">MIKQTIAKDGSARGIVHGLGHTPEYIVWIGMKARCCNPTHISYSRYGGRGITVCDEWLHDFERFYTDMGSRPTDKHQLDRTDNDKGYSPDNCRWVSPGENALNKRPYNNNKSGFKGVSFDKRALNKPWRATIMRNKKQTQVGAFATPEEANEARLKYMEEHNV</sequence>
<dbReference type="GeneID" id="10021517"/>
<protein>
    <submittedName>
        <fullName evidence="2">Uncharacterized protein VR7ORF292c</fullName>
    </submittedName>
</protein>
<dbReference type="GO" id="GO:0003677">
    <property type="term" value="F:DNA binding"/>
    <property type="evidence" value="ECO:0007669"/>
    <property type="project" value="InterPro"/>
</dbReference>
<accession>E5FJ56</accession>
<dbReference type="RefSeq" id="YP_004063973.1">
    <property type="nucleotide sequence ID" value="NC_014792.1"/>
</dbReference>
<gene>
    <name evidence="2" type="primary">VR7ORF292c</name>
    <name evidence="2" type="ORF">VR7_gp292</name>
</gene>
<dbReference type="SUPFAM" id="SSF54171">
    <property type="entry name" value="DNA-binding domain"/>
    <property type="match status" value="1"/>
</dbReference>
<name>E5FJ56_9CAUD</name>
<proteinExistence type="predicted"/>
<evidence type="ECO:0000256" key="1">
    <source>
        <dbReference type="SAM" id="MobiDB-lite"/>
    </source>
</evidence>
<dbReference type="InterPro" id="IPR016177">
    <property type="entry name" value="DNA-bd_dom_sf"/>
</dbReference>
<feature type="region of interest" description="Disordered" evidence="1">
    <location>
        <begin position="69"/>
        <end position="90"/>
    </location>
</feature>
<reference evidence="2 3" key="1">
    <citation type="journal article" date="2010" name="Arch. Virol.">
        <title>Low-temperature T4-like coliphages vB_EcoM-VR5, vB_EcoM-VR7 and vB_EcoM-VR20.</title>
        <authorList>
            <person name="Kaliniene L."/>
            <person name="Klausa V."/>
            <person name="Truncaite L."/>
        </authorList>
    </citation>
    <scope>NUCLEOTIDE SEQUENCE [LARGE SCALE GENOMIC DNA]</scope>
    <source>
        <strain evidence="2">VR7</strain>
    </source>
</reference>
<evidence type="ECO:0000313" key="3">
    <source>
        <dbReference type="Proteomes" id="UP000007430"/>
    </source>
</evidence>
<dbReference type="EMBL" id="HM563683">
    <property type="protein sequence ID" value="ADR32667.1"/>
    <property type="molecule type" value="Genomic_DNA"/>
</dbReference>